<evidence type="ECO:0000256" key="2">
    <source>
        <dbReference type="ARBA" id="ARBA00022450"/>
    </source>
</evidence>
<proteinExistence type="predicted"/>
<dbReference type="SUPFAM" id="SSF53474">
    <property type="entry name" value="alpha/beta-Hydrolases"/>
    <property type="match status" value="1"/>
</dbReference>
<dbReference type="Pfam" id="PF13193">
    <property type="entry name" value="AMP-binding_C"/>
    <property type="match status" value="3"/>
</dbReference>
<organism evidence="5 6">
    <name type="scientific">Marinibactrum halimedae</name>
    <dbReference type="NCBI Taxonomy" id="1444977"/>
    <lineage>
        <taxon>Bacteria</taxon>
        <taxon>Pseudomonadati</taxon>
        <taxon>Pseudomonadota</taxon>
        <taxon>Gammaproteobacteria</taxon>
        <taxon>Cellvibrionales</taxon>
        <taxon>Cellvibrionaceae</taxon>
        <taxon>Marinibactrum</taxon>
    </lineage>
</organism>
<gene>
    <name evidence="5" type="ORF">GCM10007877_15380</name>
</gene>
<dbReference type="Pfam" id="PF00668">
    <property type="entry name" value="Condensation"/>
    <property type="match status" value="2"/>
</dbReference>
<dbReference type="InterPro" id="IPR020845">
    <property type="entry name" value="AMP-binding_CS"/>
</dbReference>
<dbReference type="InterPro" id="IPR042099">
    <property type="entry name" value="ANL_N_sf"/>
</dbReference>
<evidence type="ECO:0000313" key="5">
    <source>
        <dbReference type="EMBL" id="GLS25824.1"/>
    </source>
</evidence>
<dbReference type="Gene3D" id="3.40.50.980">
    <property type="match status" value="2"/>
</dbReference>
<feature type="domain" description="Carrier" evidence="4">
    <location>
        <begin position="2861"/>
        <end position="2936"/>
    </location>
</feature>
<dbReference type="InterPro" id="IPR025110">
    <property type="entry name" value="AMP-bd_C"/>
</dbReference>
<dbReference type="Proteomes" id="UP001156870">
    <property type="component" value="Unassembled WGS sequence"/>
</dbReference>
<dbReference type="PANTHER" id="PTHR45527:SF1">
    <property type="entry name" value="FATTY ACID SYNTHASE"/>
    <property type="match status" value="1"/>
</dbReference>
<name>A0AA37T4V0_9GAMM</name>
<dbReference type="Gene3D" id="1.10.1200.10">
    <property type="entry name" value="ACP-like"/>
    <property type="match status" value="2"/>
</dbReference>
<dbReference type="InterPro" id="IPR010071">
    <property type="entry name" value="AA_adenyl_dom"/>
</dbReference>
<dbReference type="GO" id="GO:0005737">
    <property type="term" value="C:cytoplasm"/>
    <property type="evidence" value="ECO:0007669"/>
    <property type="project" value="TreeGrafter"/>
</dbReference>
<dbReference type="PROSITE" id="PS00455">
    <property type="entry name" value="AMP_BINDING"/>
    <property type="match status" value="3"/>
</dbReference>
<dbReference type="GO" id="GO:0031177">
    <property type="term" value="F:phosphopantetheine binding"/>
    <property type="evidence" value="ECO:0007669"/>
    <property type="project" value="TreeGrafter"/>
</dbReference>
<dbReference type="PROSITE" id="PS50075">
    <property type="entry name" value="CARRIER"/>
    <property type="match status" value="3"/>
</dbReference>
<dbReference type="Pfam" id="PF00550">
    <property type="entry name" value="PP-binding"/>
    <property type="match status" value="2"/>
</dbReference>
<keyword evidence="2" id="KW-0596">Phosphopantetheine</keyword>
<evidence type="ECO:0000313" key="6">
    <source>
        <dbReference type="Proteomes" id="UP001156870"/>
    </source>
</evidence>
<dbReference type="InterPro" id="IPR001031">
    <property type="entry name" value="Thioesterase"/>
</dbReference>
<dbReference type="InterPro" id="IPR020802">
    <property type="entry name" value="TesA-like"/>
</dbReference>
<reference evidence="5 6" key="1">
    <citation type="journal article" date="2014" name="Int. J. Syst. Evol. Microbiol.">
        <title>Complete genome sequence of Corynebacterium casei LMG S-19264T (=DSM 44701T), isolated from a smear-ripened cheese.</title>
        <authorList>
            <consortium name="US DOE Joint Genome Institute (JGI-PGF)"/>
            <person name="Walter F."/>
            <person name="Albersmeier A."/>
            <person name="Kalinowski J."/>
            <person name="Ruckert C."/>
        </authorList>
    </citation>
    <scope>NUCLEOTIDE SEQUENCE [LARGE SCALE GENOMIC DNA]</scope>
    <source>
        <strain evidence="5 6">NBRC 110095</strain>
    </source>
</reference>
<dbReference type="InterPro" id="IPR001242">
    <property type="entry name" value="Condensation_dom"/>
</dbReference>
<dbReference type="SUPFAM" id="SSF56801">
    <property type="entry name" value="Acetyl-CoA synthetase-like"/>
    <property type="match status" value="3"/>
</dbReference>
<dbReference type="EMBL" id="BSPD01000035">
    <property type="protein sequence ID" value="GLS25824.1"/>
    <property type="molecule type" value="Genomic_DNA"/>
</dbReference>
<dbReference type="Gene3D" id="3.40.50.1820">
    <property type="entry name" value="alpha/beta hydrolase"/>
    <property type="match status" value="1"/>
</dbReference>
<dbReference type="InterPro" id="IPR006162">
    <property type="entry name" value="Ppantetheine_attach_site"/>
</dbReference>
<keyword evidence="6" id="KW-1185">Reference proteome</keyword>
<protein>
    <recommendedName>
        <fullName evidence="4">Carrier domain-containing protein</fullName>
    </recommendedName>
</protein>
<dbReference type="FunFam" id="3.40.50.12780:FF:000012">
    <property type="entry name" value="Non-ribosomal peptide synthetase"/>
    <property type="match status" value="1"/>
</dbReference>
<feature type="domain" description="Carrier" evidence="4">
    <location>
        <begin position="1812"/>
        <end position="1888"/>
    </location>
</feature>
<evidence type="ECO:0000256" key="1">
    <source>
        <dbReference type="ARBA" id="ARBA00001957"/>
    </source>
</evidence>
<dbReference type="FunFam" id="1.10.1200.10:FF:000005">
    <property type="entry name" value="Nonribosomal peptide synthetase 1"/>
    <property type="match status" value="1"/>
</dbReference>
<dbReference type="GO" id="GO:0044550">
    <property type="term" value="P:secondary metabolite biosynthetic process"/>
    <property type="evidence" value="ECO:0007669"/>
    <property type="project" value="TreeGrafter"/>
</dbReference>
<dbReference type="PANTHER" id="PTHR45527">
    <property type="entry name" value="NONRIBOSOMAL PEPTIDE SYNTHETASE"/>
    <property type="match status" value="1"/>
</dbReference>
<dbReference type="Gene3D" id="3.40.50.12780">
    <property type="entry name" value="N-terminal domain of ligase-like"/>
    <property type="match status" value="2"/>
</dbReference>
<comment type="caution">
    <text evidence="5">The sequence shown here is derived from an EMBL/GenBank/DDBJ whole genome shotgun (WGS) entry which is preliminary data.</text>
</comment>
<comment type="cofactor">
    <cofactor evidence="1">
        <name>pantetheine 4'-phosphate</name>
        <dbReference type="ChEBI" id="CHEBI:47942"/>
    </cofactor>
</comment>
<dbReference type="GO" id="GO:0043041">
    <property type="term" value="P:amino acid activation for nonribosomal peptide biosynthetic process"/>
    <property type="evidence" value="ECO:0007669"/>
    <property type="project" value="TreeGrafter"/>
</dbReference>
<dbReference type="SUPFAM" id="SSF47336">
    <property type="entry name" value="ACP-like"/>
    <property type="match status" value="3"/>
</dbReference>
<dbReference type="Pfam" id="PF00975">
    <property type="entry name" value="Thioesterase"/>
    <property type="match status" value="1"/>
</dbReference>
<dbReference type="NCBIfam" id="NF003417">
    <property type="entry name" value="PRK04813.1"/>
    <property type="match status" value="3"/>
</dbReference>
<dbReference type="InterPro" id="IPR023213">
    <property type="entry name" value="CAT-like_dom_sf"/>
</dbReference>
<accession>A0AA37T4V0</accession>
<dbReference type="GO" id="GO:0003824">
    <property type="term" value="F:catalytic activity"/>
    <property type="evidence" value="ECO:0007669"/>
    <property type="project" value="InterPro"/>
</dbReference>
<dbReference type="InterPro" id="IPR036736">
    <property type="entry name" value="ACP-like_sf"/>
</dbReference>
<keyword evidence="3" id="KW-0597">Phosphoprotein</keyword>
<dbReference type="InterPro" id="IPR000873">
    <property type="entry name" value="AMP-dep_synth/lig_dom"/>
</dbReference>
<dbReference type="InterPro" id="IPR045851">
    <property type="entry name" value="AMP-bd_C_sf"/>
</dbReference>
<dbReference type="FunFam" id="2.30.38.10:FF:000001">
    <property type="entry name" value="Non-ribosomal peptide synthetase PvdI"/>
    <property type="match status" value="1"/>
</dbReference>
<dbReference type="Gene3D" id="3.30.559.30">
    <property type="entry name" value="Nonribosomal peptide synthetase, condensation domain"/>
    <property type="match status" value="2"/>
</dbReference>
<dbReference type="SUPFAM" id="SSF52777">
    <property type="entry name" value="CoA-dependent acyltransferases"/>
    <property type="match status" value="4"/>
</dbReference>
<dbReference type="PROSITE" id="PS00012">
    <property type="entry name" value="PHOSPHOPANTETHEINE"/>
    <property type="match status" value="3"/>
</dbReference>
<evidence type="ECO:0000259" key="4">
    <source>
        <dbReference type="PROSITE" id="PS50075"/>
    </source>
</evidence>
<dbReference type="FunFam" id="3.40.50.980:FF:000001">
    <property type="entry name" value="Non-ribosomal peptide synthetase"/>
    <property type="match status" value="2"/>
</dbReference>
<dbReference type="FunFam" id="3.40.50.980:FF:000002">
    <property type="entry name" value="Enterobactin synthetase component F"/>
    <property type="match status" value="1"/>
</dbReference>
<evidence type="ECO:0000256" key="3">
    <source>
        <dbReference type="ARBA" id="ARBA00022553"/>
    </source>
</evidence>
<dbReference type="SMART" id="SM00824">
    <property type="entry name" value="PKS_TE"/>
    <property type="match status" value="1"/>
</dbReference>
<dbReference type="InterPro" id="IPR029058">
    <property type="entry name" value="AB_hydrolase_fold"/>
</dbReference>
<dbReference type="Gene3D" id="2.30.38.10">
    <property type="entry name" value="Luciferase, Domain 3"/>
    <property type="match status" value="1"/>
</dbReference>
<dbReference type="Gene3D" id="3.30.559.10">
    <property type="entry name" value="Chloramphenicol acetyltransferase-like domain"/>
    <property type="match status" value="2"/>
</dbReference>
<feature type="domain" description="Carrier" evidence="4">
    <location>
        <begin position="687"/>
        <end position="765"/>
    </location>
</feature>
<dbReference type="Gene3D" id="3.30.300.30">
    <property type="match status" value="3"/>
</dbReference>
<dbReference type="FunFam" id="3.30.300.30:FF:000015">
    <property type="entry name" value="Nonribosomal peptide synthase SidD"/>
    <property type="match status" value="1"/>
</dbReference>
<dbReference type="Pfam" id="PF00501">
    <property type="entry name" value="AMP-binding"/>
    <property type="match status" value="3"/>
</dbReference>
<dbReference type="NCBIfam" id="TIGR01733">
    <property type="entry name" value="AA-adenyl-dom"/>
    <property type="match status" value="3"/>
</dbReference>
<sequence length="3210" mass="359153">MRHKGESLIQEGVLTVKLEHFIGIDTLCAYIGSQLSALHKTFDCSTSSITGSEQSLVAFSKVEQHLTPLKDINCTIVISESCNEVTPYNKTASNLSELTLFLNTNTKESSTCCLYGSGVFNDKEHLTLLSEHITTAAKSILSHTSDTPISSLQLLGTSEIEYLSDVLKGTKEPQKFTPPHTQIELHAKHSPDKTAIKYEDSHLSYQSLNDRANRVAQQLQLHGVSQGDRVATFLTPSLNIHVALMAIMKLGATYVPIDPEFPQGRVDNIIDDATPTIVLINDETKDKISYSRCFNLSTNTNLPEETAPPILTSTPCIESDDVAYIYYTSGTTGRPKGVKGTYGNLQHYLSVAAETYGINASTHMPAIAKFTFSISMFELLTPLIKGGTVSVLPREDILNVPALVETLKSVNTFHIGPSLLRKVTSHILQHELDKGSFSHIRHASSGGDMIPVGLLHDLNTIFTNAEVFVIYGCSEIACMGCTYFVDRDHPPSKTLVGKPFANTRVLLLDEHQNLVPNHCKGEIYFAGEGVTAGYLNRPELTNDKYLYINGERYYRTGDIGRLDADGNLEMLGRNDFQVQIRGVRVELGEVDYYLRQLPGIKEAIASSAQLEPQSENSIYAYIVAENNTQLSLKNLKQWLANKIPEHMMPSGFVVLDALPLNHNLKVDRKALPTPTPQTLLVDTSEDKANSKAISMLSQIWTKAGLTAITESDMFFDFGALGIESIEILQLRQAIKREIRHELPIKALRHDISTPNSLAKWIERHHTETDKGASYTHNLEEALLNASVPLLVPSLKPSPESHIGFSVDGVPKWYRQEQDTVFTEVSIKEMEQVVEYTPYRWNEIEAVLPLTPEQEEIWLSCQLSETASRGYNLAFELTFSATLNIDTLKQALLIICNKHQSLRGFIHEPTRNFCIERSIDISIDTILNRDFDFFNAPFDLSQAPLFRVGVAAEHLSDTSSNITNKVWLNVHHIIADGWSINLLAEQLCSVYESLANQVTTATPLIKNTDDTEDAIFADSYEDALLDNLTLHQESHQSSLNYWKTKYSVPAPPLDLPTAYPRGATRTYDAAYYNRKLALSPQTLKQFANHLNVTSFTVSYSIFLTLLNRLTSQEDLTVGVPLAGQILTGSHHLIAHNVKTLPLRHQIQRNVSFKELVQEVDQNLTEATEHGYASYGELLPHIDLDRNNSRPPLISTIFTQDPTNKRIESRALSLQLRSVPRPTETFDTWFNLIEVDGALVIESQYNTNLFNESLIEGWCTLFDSLLSFVIQAPQALLWQLPTATTSDIERIANWNATETHYTAPKTLQALFALQVEKTPNAIAIQFNDTSLTYLEFDQVTNQLAHSLIEKGVEKGNAIGVYAERSLEMMQSIYAIIKVGGVYVPLDPEYPTDRIEYILQDSQCQLVLSHGELYQQFSETFGTKKLHSVARAIGSEPKKIDTPPSVTILPEDEAYIIYTSGSTGKPKGVINCHDGIANRLLWKQSYFQLTSQDRVLFKTPFSFDVSIWEIFWPQQTGAKQVIAPPGIHKDPDALESLIIEQGITIMHFVPSMLSAFINRDIANNLPLRAVLCSGEALTPDLQKAFFEKLPNVELHNLYGPTEAAVDVTHWKCIDDERSLITPIGSPIANTQIHIVDEKNQPQPIGVAGELLIGGVQVAKGYLNRPDLNSEKFIADPFKKEPDARAYRTGDLARWNHEGQIEYLGRLDFQVKIRGLRIEIGEIETLLNEHNDINQAVVVVQQEANHSPALVAFYTSDTEIEATLLRQYLGESLPQFMIPQLYQHLPSIPLTTSGKADRKVLMALKIDRPKVESIDPPATATEQYLASHWRNLLKIETINRSDDFTSLGGHSLLLIQLISTIKQEVGVKLSFDSFTLPLQELALKLDKLEKQSQKHLKIDQHSLPEPEKAIRVDMAPEQREVYLAAVQSPHASSAYNLSSSYNLHGPLDVDALEHSLQQLINRHQALRTTVDTNSIQFIIQPNTQLVLDKKTLDSQATDEQKNTAIDELKTIQASLAFQFGINKPLSRMVLLKVHHDHHILMVTFHHLIADGWSKSVFLSEFTELYRSYTQNQAPHLPTAHQLKDYIECRLEATSNQEYEKTIAYWAEKFSTSVPDLELPSQGERTATKEFDAAKTRYLLDKPLSAALKHLATEMGTTLFGITLASYTILLHRLTQQTDLCIGVPFAGQPIEGMNHLMGQCARVLPLRIEINPAQTFRQHVKSVANALAEAYEHCQPTFTDLFEKLNISGTRLVSNIFSIDQSNREASFCDIQLNFDDNPVKFAVFELGLTVGNYQNTLSLDWIFNTSSHDHQSIIHWLKIYEKILQSVTSSPAITLKSIQLLTDADKAVLDKLNHTEDDFDLNTPATALIEQWSTETPDAIAIQDPKGALTYRQLNEQANILANRLHQAGIRPGDTVALCMNRGVLAAVAMNAVHKAGASYLPLGTNQPEQRLNTILQDVNCQVVLSNHPTGDLLKSSAVQVINPSKVLREARPEETLGLFIPSPSDCAYIIYTSGSTGTPKGVRVSHSNMMNMLRYLQKTTDYSRSDTQLAIANFTFDPHVFELFLPLITGATCVIAPESAMLDAQELSDLIDQYHISVMQATPVTWRALAKNHWKPHNKLKVAISGGEALPEETLNHLLQNAKAVINAYGPTETTVLSTAISLSEGADTSVIGQPIANTQVRVVDDNLRDVPLACDGELLISGSGVSIGYINKPQLNAQKFLKHPEDCITYYRTGDKVRVLHNGEIQFRGRIDDQIKLRGLRIEPTEIEQALERHPNIDQAVVVLHVNDGKELLVSFYRSDQNQTLDSQALRSELGRHIPNYMIPQHFEKLDVMPLTSSGKVNRNTLKTAKLSTRTHDDVVELPTTDTEIMLAQFWCDVLERDRVSIHDDFFSIGGHSLAAVKVLAKINNVLGISLPINVFLQAPVLKDLADFIDRNPVDANQRNTVTLKESSGTPLFCLYGVLLYKELAEALPGHQKVIGVYLKEEMELLKTGNLQKFMESFADLELIAKKYAQAIQSIQPHGPYYLAGESFGGVAAFEVAQYLIKQGERVELVAMMDSWLPSRSKKIFLLKRYFKHIELFIRDPRDYWTTTKEKLSKKLLKFKSKWVKQSSDSQSPTNKSIVDMRQRARDHIVKNYTAQYYSGTVVLFRASERSPFEPEDTYMGWAKIAPNINVVQIEGDHLSILRKPNVKAMARHLSAYLPSEQEGNSK</sequence>
<dbReference type="InterPro" id="IPR009081">
    <property type="entry name" value="PP-bd_ACP"/>
</dbReference>
<dbReference type="CDD" id="cd05930">
    <property type="entry name" value="A_NRPS"/>
    <property type="match status" value="3"/>
</dbReference>